<evidence type="ECO:0000256" key="2">
    <source>
        <dbReference type="ARBA" id="ARBA00023015"/>
    </source>
</evidence>
<evidence type="ECO:0000256" key="1">
    <source>
        <dbReference type="ARBA" id="ARBA00004123"/>
    </source>
</evidence>
<dbReference type="KEGG" id="pmrn:116942714"/>
<dbReference type="Pfam" id="PF05920">
    <property type="entry name" value="Homeobox_KN"/>
    <property type="match status" value="1"/>
</dbReference>
<evidence type="ECO:0000256" key="3">
    <source>
        <dbReference type="ARBA" id="ARBA00023125"/>
    </source>
</evidence>
<evidence type="ECO:0000256" key="6">
    <source>
        <dbReference type="ARBA" id="ARBA00023242"/>
    </source>
</evidence>
<dbReference type="InterPro" id="IPR008422">
    <property type="entry name" value="KN_HD"/>
</dbReference>
<keyword evidence="5" id="KW-0804">Transcription</keyword>
<dbReference type="GO" id="GO:0005634">
    <property type="term" value="C:nucleus"/>
    <property type="evidence" value="ECO:0007669"/>
    <property type="project" value="UniProtKB-SubCell"/>
</dbReference>
<comment type="similarity">
    <text evidence="7">Belongs to the TALE/TGIF homeobox family.</text>
</comment>
<reference evidence="11" key="1">
    <citation type="submission" date="2025-08" db="UniProtKB">
        <authorList>
            <consortium name="RefSeq"/>
        </authorList>
    </citation>
    <scope>IDENTIFICATION</scope>
    <source>
        <tissue evidence="11">Sperm</tissue>
    </source>
</reference>
<name>A0AAJ7T481_PETMA</name>
<dbReference type="GeneID" id="116942714"/>
<keyword evidence="3 8" id="KW-0238">DNA-binding</keyword>
<evidence type="ECO:0000256" key="5">
    <source>
        <dbReference type="ARBA" id="ARBA00023163"/>
    </source>
</evidence>
<dbReference type="RefSeq" id="XP_032810879.1">
    <property type="nucleotide sequence ID" value="XM_032954988.1"/>
</dbReference>
<keyword evidence="6 8" id="KW-0539">Nucleus</keyword>
<accession>A0AAJ7T481</accession>
<protein>
    <submittedName>
        <fullName evidence="11">Homeobox protein AKR-like isoform X1</fullName>
    </submittedName>
</protein>
<dbReference type="Proteomes" id="UP001318040">
    <property type="component" value="Chromosome 15"/>
</dbReference>
<dbReference type="PROSITE" id="PS50071">
    <property type="entry name" value="HOMEOBOX_2"/>
    <property type="match status" value="1"/>
</dbReference>
<evidence type="ECO:0000256" key="4">
    <source>
        <dbReference type="ARBA" id="ARBA00023155"/>
    </source>
</evidence>
<keyword evidence="10" id="KW-1185">Reference proteome</keyword>
<dbReference type="SMART" id="SM00389">
    <property type="entry name" value="HOX"/>
    <property type="match status" value="1"/>
</dbReference>
<gene>
    <name evidence="11" type="primary">LOC116942714</name>
</gene>
<proteinExistence type="inferred from homology"/>
<feature type="domain" description="Homeobox" evidence="9">
    <location>
        <begin position="30"/>
        <end position="93"/>
    </location>
</feature>
<dbReference type="CDD" id="cd00086">
    <property type="entry name" value="homeodomain"/>
    <property type="match status" value="1"/>
</dbReference>
<comment type="subcellular location">
    <subcellularLocation>
        <location evidence="1 8">Nucleus</location>
    </subcellularLocation>
</comment>
<dbReference type="InterPro" id="IPR009057">
    <property type="entry name" value="Homeodomain-like_sf"/>
</dbReference>
<dbReference type="GO" id="GO:0003677">
    <property type="term" value="F:DNA binding"/>
    <property type="evidence" value="ECO:0007669"/>
    <property type="project" value="UniProtKB-UniRule"/>
</dbReference>
<dbReference type="InterPro" id="IPR050224">
    <property type="entry name" value="TALE_homeobox"/>
</dbReference>
<evidence type="ECO:0000256" key="7">
    <source>
        <dbReference type="ARBA" id="ARBA00038021"/>
    </source>
</evidence>
<keyword evidence="2" id="KW-0805">Transcription regulation</keyword>
<dbReference type="SUPFAM" id="SSF46689">
    <property type="entry name" value="Homeodomain-like"/>
    <property type="match status" value="1"/>
</dbReference>
<dbReference type="PANTHER" id="PTHR11850">
    <property type="entry name" value="HOMEOBOX PROTEIN TRANSCRIPTION FACTORS"/>
    <property type="match status" value="1"/>
</dbReference>
<dbReference type="GO" id="GO:0006355">
    <property type="term" value="P:regulation of DNA-templated transcription"/>
    <property type="evidence" value="ECO:0007669"/>
    <property type="project" value="InterPro"/>
</dbReference>
<feature type="DNA-binding region" description="Homeobox" evidence="8">
    <location>
        <begin position="32"/>
        <end position="94"/>
    </location>
</feature>
<organism evidence="10 11">
    <name type="scientific">Petromyzon marinus</name>
    <name type="common">Sea lamprey</name>
    <dbReference type="NCBI Taxonomy" id="7757"/>
    <lineage>
        <taxon>Eukaryota</taxon>
        <taxon>Metazoa</taxon>
        <taxon>Chordata</taxon>
        <taxon>Craniata</taxon>
        <taxon>Vertebrata</taxon>
        <taxon>Cyclostomata</taxon>
        <taxon>Hyperoartia</taxon>
        <taxon>Petromyzontiformes</taxon>
        <taxon>Petromyzontidae</taxon>
        <taxon>Petromyzon</taxon>
    </lineage>
</organism>
<keyword evidence="4 8" id="KW-0371">Homeobox</keyword>
<dbReference type="FunFam" id="1.10.10.60:FF:000059">
    <property type="entry name" value="TGFB-induced factor homeobox 1"/>
    <property type="match status" value="1"/>
</dbReference>
<dbReference type="InterPro" id="IPR001356">
    <property type="entry name" value="HD"/>
</dbReference>
<evidence type="ECO:0000259" key="9">
    <source>
        <dbReference type="PROSITE" id="PS50071"/>
    </source>
</evidence>
<evidence type="ECO:0000256" key="8">
    <source>
        <dbReference type="PROSITE-ProRule" id="PRU00108"/>
    </source>
</evidence>
<evidence type="ECO:0000313" key="10">
    <source>
        <dbReference type="Proteomes" id="UP001318040"/>
    </source>
</evidence>
<evidence type="ECO:0000313" key="11">
    <source>
        <dbReference type="RefSeq" id="XP_032810879.1"/>
    </source>
</evidence>
<dbReference type="Gene3D" id="1.10.10.60">
    <property type="entry name" value="Homeodomain-like"/>
    <property type="match status" value="1"/>
</dbReference>
<sequence>MKNKQQTNEAACPMDEVKVEDNLGVSDESGTIKRKRGNLPKEAVNLMREWLLAHRFNAYPSDVEKVMMTKRTQLTSLQVCNWFINARRRVLPDVLRMEGEDPADYVVSRKSSARTTARQLNAARQLAVRWNSPAAGMSNGLLYPMEHPTVALPLIKREVTVAAVRPSNSRVVRPSVIQHTTLPLPVPSPPSFMASLPHNRLANYLFDAVISERQCLKDNGGSVSPNYNNATAFANFCGSGSNSSSGISSTSSTPNTFQDFPLDYSSPKLKEFHPNDTEVYKHIFPNSASPVSPADMPAGPPDFTNLYMLADVAVERAMYLGKCSKF</sequence>
<dbReference type="AlphaFoldDB" id="A0AAJ7T481"/>